<protein>
    <recommendedName>
        <fullName evidence="2">Ribosome-recycling factor, mitochondrial</fullName>
    </recommendedName>
    <alternativeName>
        <fullName evidence="4">Ribosome-releasing factor, mitochondrial</fullName>
    </alternativeName>
</protein>
<dbReference type="Pfam" id="PF01765">
    <property type="entry name" value="RRF"/>
    <property type="match status" value="1"/>
</dbReference>
<feature type="domain" description="Ribosome recycling factor" evidence="5">
    <location>
        <begin position="2"/>
        <end position="120"/>
    </location>
</feature>
<dbReference type="GO" id="GO:0005739">
    <property type="term" value="C:mitochondrion"/>
    <property type="evidence" value="ECO:0007669"/>
    <property type="project" value="TreeGrafter"/>
</dbReference>
<comment type="caution">
    <text evidence="6">The sequence shown here is derived from an EMBL/GenBank/DDBJ whole genome shotgun (WGS) entry which is preliminary data.</text>
</comment>
<organism evidence="6 7">
    <name type="scientific">Coptotermes formosanus</name>
    <name type="common">Formosan subterranean termite</name>
    <dbReference type="NCBI Taxonomy" id="36987"/>
    <lineage>
        <taxon>Eukaryota</taxon>
        <taxon>Metazoa</taxon>
        <taxon>Ecdysozoa</taxon>
        <taxon>Arthropoda</taxon>
        <taxon>Hexapoda</taxon>
        <taxon>Insecta</taxon>
        <taxon>Pterygota</taxon>
        <taxon>Neoptera</taxon>
        <taxon>Polyneoptera</taxon>
        <taxon>Dictyoptera</taxon>
        <taxon>Blattodea</taxon>
        <taxon>Blattoidea</taxon>
        <taxon>Termitoidae</taxon>
        <taxon>Rhinotermitidae</taxon>
        <taxon>Coptotermes</taxon>
    </lineage>
</organism>
<sequence length="122" mass="13680">SVETLPVSLDGKEYELQELAQIIRKNPKTIVINMASFPQAIPSALQSISKSGMNLNPQQDGTTLFIPIPKVTKEHRENLAKNAKALFIKCKDSIRDVQNKYVKSVKNNSTISQDLSHNIQYQ</sequence>
<dbReference type="AlphaFoldDB" id="A0A6L2Q4X9"/>
<dbReference type="SUPFAM" id="SSF55194">
    <property type="entry name" value="Ribosome recycling factor, RRF"/>
    <property type="match status" value="1"/>
</dbReference>
<evidence type="ECO:0000256" key="4">
    <source>
        <dbReference type="ARBA" id="ARBA00033107"/>
    </source>
</evidence>
<dbReference type="InterPro" id="IPR023584">
    <property type="entry name" value="Ribosome_recyc_fac_dom"/>
</dbReference>
<evidence type="ECO:0000259" key="5">
    <source>
        <dbReference type="Pfam" id="PF01765"/>
    </source>
</evidence>
<dbReference type="OrthoDB" id="407355at2759"/>
<evidence type="ECO:0000256" key="2">
    <source>
        <dbReference type="ARBA" id="ARBA00020581"/>
    </source>
</evidence>
<feature type="non-terminal residue" evidence="6">
    <location>
        <position position="122"/>
    </location>
</feature>
<proteinExistence type="inferred from homology"/>
<feature type="non-terminal residue" evidence="6">
    <location>
        <position position="1"/>
    </location>
</feature>
<dbReference type="GO" id="GO:0006412">
    <property type="term" value="P:translation"/>
    <property type="evidence" value="ECO:0007669"/>
    <property type="project" value="UniProtKB-KW"/>
</dbReference>
<reference evidence="7" key="1">
    <citation type="submission" date="2020-01" db="EMBL/GenBank/DDBJ databases">
        <title>Draft genome sequence of the Termite Coptotermes fromosanus.</title>
        <authorList>
            <person name="Itakura S."/>
            <person name="Yosikawa Y."/>
            <person name="Umezawa K."/>
        </authorList>
    </citation>
    <scope>NUCLEOTIDE SEQUENCE [LARGE SCALE GENOMIC DNA]</scope>
</reference>
<keyword evidence="3" id="KW-0648">Protein biosynthesis</keyword>
<dbReference type="Gene3D" id="3.30.1360.40">
    <property type="match status" value="1"/>
</dbReference>
<evidence type="ECO:0000256" key="3">
    <source>
        <dbReference type="ARBA" id="ARBA00022917"/>
    </source>
</evidence>
<evidence type="ECO:0000256" key="1">
    <source>
        <dbReference type="ARBA" id="ARBA00005912"/>
    </source>
</evidence>
<dbReference type="PANTHER" id="PTHR20982">
    <property type="entry name" value="RIBOSOME RECYCLING FACTOR"/>
    <property type="match status" value="1"/>
</dbReference>
<name>A0A6L2Q4X9_COPFO</name>
<keyword evidence="7" id="KW-1185">Reference proteome</keyword>
<dbReference type="InParanoid" id="A0A6L2Q4X9"/>
<dbReference type="EMBL" id="BLKM01000841">
    <property type="protein sequence ID" value="GFG39000.1"/>
    <property type="molecule type" value="Genomic_DNA"/>
</dbReference>
<dbReference type="InterPro" id="IPR036191">
    <property type="entry name" value="RRF_sf"/>
</dbReference>
<dbReference type="PANTHER" id="PTHR20982:SF3">
    <property type="entry name" value="MITOCHONDRIAL RIBOSOME RECYCLING FACTOR PSEUDO 1"/>
    <property type="match status" value="1"/>
</dbReference>
<comment type="similarity">
    <text evidence="1">Belongs to the RRF family.</text>
</comment>
<evidence type="ECO:0000313" key="6">
    <source>
        <dbReference type="EMBL" id="GFG39000.1"/>
    </source>
</evidence>
<dbReference type="FunFam" id="3.30.1360.40:FF:000001">
    <property type="entry name" value="Ribosome-recycling factor"/>
    <property type="match status" value="1"/>
</dbReference>
<dbReference type="GO" id="GO:0043023">
    <property type="term" value="F:ribosomal large subunit binding"/>
    <property type="evidence" value="ECO:0007669"/>
    <property type="project" value="TreeGrafter"/>
</dbReference>
<gene>
    <name evidence="6" type="ORF">Cfor_08023</name>
</gene>
<evidence type="ECO:0000313" key="7">
    <source>
        <dbReference type="Proteomes" id="UP000502823"/>
    </source>
</evidence>
<dbReference type="Proteomes" id="UP000502823">
    <property type="component" value="Unassembled WGS sequence"/>
</dbReference>
<dbReference type="InterPro" id="IPR002661">
    <property type="entry name" value="Ribosome_recyc_fac"/>
</dbReference>
<accession>A0A6L2Q4X9</accession>